<dbReference type="InterPro" id="IPR007624">
    <property type="entry name" value="RNA_pol_sigma70_r3"/>
</dbReference>
<dbReference type="GO" id="GO:0016987">
    <property type="term" value="F:sigma factor activity"/>
    <property type="evidence" value="ECO:0007669"/>
    <property type="project" value="UniProtKB-KW"/>
</dbReference>
<accession>A0A561SKF2</accession>
<dbReference type="SUPFAM" id="SSF88659">
    <property type="entry name" value="Sigma3 and sigma4 domains of RNA polymerase sigma factors"/>
    <property type="match status" value="2"/>
</dbReference>
<keyword evidence="3 5" id="KW-0238">DNA-binding</keyword>
<dbReference type="PANTHER" id="PTHR30603:SF59">
    <property type="entry name" value="RNA POLYMERASE PRINCIPAL SIGMA FACTOR HRDA"/>
    <property type="match status" value="1"/>
</dbReference>
<keyword evidence="2 5" id="KW-0731">Sigma factor</keyword>
<dbReference type="InterPro" id="IPR036388">
    <property type="entry name" value="WH-like_DNA-bd_sf"/>
</dbReference>
<comment type="function">
    <text evidence="5">Sigma factors are initiation factors that promote the attachment of RNA polymerase to specific initiation sites and are then released.</text>
</comment>
<dbReference type="Pfam" id="PF04545">
    <property type="entry name" value="Sigma70_r4"/>
    <property type="match status" value="1"/>
</dbReference>
<evidence type="ECO:0000259" key="7">
    <source>
        <dbReference type="PROSITE" id="PS00716"/>
    </source>
</evidence>
<dbReference type="AlphaFoldDB" id="A0A561SKF2"/>
<dbReference type="CDD" id="cd06171">
    <property type="entry name" value="Sigma70_r4"/>
    <property type="match status" value="1"/>
</dbReference>
<dbReference type="Pfam" id="PF04539">
    <property type="entry name" value="Sigma70_r3"/>
    <property type="match status" value="1"/>
</dbReference>
<keyword evidence="4 5" id="KW-0804">Transcription</keyword>
<evidence type="ECO:0000259" key="6">
    <source>
        <dbReference type="PROSITE" id="PS00715"/>
    </source>
</evidence>
<name>A0A561SKF2_9PSEU</name>
<dbReference type="InterPro" id="IPR007630">
    <property type="entry name" value="RNA_pol_sigma70_r4"/>
</dbReference>
<dbReference type="SUPFAM" id="SSF88946">
    <property type="entry name" value="Sigma2 domain of RNA polymerase sigma factors"/>
    <property type="match status" value="1"/>
</dbReference>
<evidence type="ECO:0000256" key="4">
    <source>
        <dbReference type="ARBA" id="ARBA00023163"/>
    </source>
</evidence>
<sequence length="327" mass="36952">MSRTRRAPLADDRERDVDEHLVASIDPVRAYLRLIGRTALLSAGEEIELAQRIEVGVYAAARLSRPADEFPASTATRRELHWLARDGMRAKTHLIEANLRLVASVAKRYSGRGIPFLDLVQEGNIGLIRAVEKFDYAKGYKFSTYATWWIRQAVSRSLADQSRVIRIPVHVGELLSKLYLRRRDLLVQLGRDPTVDELAAEMSISPAKVREIEHYARDPISLDLTLGHENDTSLGDLIQDTSAVAADEAAASAVLRNEIREVLATLSQREADILRLRFGFTDGRPRTLDEISRIHGVTRERIRQIEARTMTKLRHPSRTGSLRDYLT</sequence>
<feature type="domain" description="RNA polymerase sigma-70" evidence="7">
    <location>
        <begin position="287"/>
        <end position="313"/>
    </location>
</feature>
<dbReference type="Pfam" id="PF00140">
    <property type="entry name" value="Sigma70_r1_2"/>
    <property type="match status" value="1"/>
</dbReference>
<gene>
    <name evidence="8" type="ORF">FHX44_111239</name>
</gene>
<dbReference type="Pfam" id="PF04542">
    <property type="entry name" value="Sigma70_r2"/>
    <property type="match status" value="1"/>
</dbReference>
<dbReference type="GO" id="GO:0006352">
    <property type="term" value="P:DNA-templated transcription initiation"/>
    <property type="evidence" value="ECO:0007669"/>
    <property type="project" value="InterPro"/>
</dbReference>
<dbReference type="InterPro" id="IPR000943">
    <property type="entry name" value="RNA_pol_sigma70"/>
</dbReference>
<comment type="caution">
    <text evidence="8">The sequence shown here is derived from an EMBL/GenBank/DDBJ whole genome shotgun (WGS) entry which is preliminary data.</text>
</comment>
<dbReference type="NCBIfam" id="TIGR02937">
    <property type="entry name" value="sigma70-ECF"/>
    <property type="match status" value="1"/>
</dbReference>
<dbReference type="Gene3D" id="1.10.601.10">
    <property type="entry name" value="RNA Polymerase Primary Sigma Factor"/>
    <property type="match status" value="1"/>
</dbReference>
<dbReference type="PANTHER" id="PTHR30603">
    <property type="entry name" value="RNA POLYMERASE SIGMA FACTOR RPO"/>
    <property type="match status" value="1"/>
</dbReference>
<feature type="domain" description="RNA polymerase sigma-70" evidence="6">
    <location>
        <begin position="118"/>
        <end position="131"/>
    </location>
</feature>
<dbReference type="PRINTS" id="PR00046">
    <property type="entry name" value="SIGMA70FCT"/>
</dbReference>
<dbReference type="InterPro" id="IPR009042">
    <property type="entry name" value="RNA_pol_sigma70_r1_2"/>
</dbReference>
<reference evidence="8 9" key="1">
    <citation type="submission" date="2019-06" db="EMBL/GenBank/DDBJ databases">
        <title>Sequencing the genomes of 1000 actinobacteria strains.</title>
        <authorList>
            <person name="Klenk H.-P."/>
        </authorList>
    </citation>
    <scope>NUCLEOTIDE SEQUENCE [LARGE SCALE GENOMIC DNA]</scope>
    <source>
        <strain evidence="8 9">DSM 45671</strain>
    </source>
</reference>
<dbReference type="Gene3D" id="1.10.10.10">
    <property type="entry name" value="Winged helix-like DNA-binding domain superfamily/Winged helix DNA-binding domain"/>
    <property type="match status" value="2"/>
</dbReference>
<dbReference type="FunFam" id="1.10.601.10:FF:000001">
    <property type="entry name" value="RNA polymerase sigma factor SigA"/>
    <property type="match status" value="1"/>
</dbReference>
<dbReference type="PROSITE" id="PS00715">
    <property type="entry name" value="SIGMA70_1"/>
    <property type="match status" value="1"/>
</dbReference>
<dbReference type="InterPro" id="IPR050239">
    <property type="entry name" value="Sigma-70_RNA_pol_init_factors"/>
</dbReference>
<evidence type="ECO:0000256" key="3">
    <source>
        <dbReference type="ARBA" id="ARBA00023125"/>
    </source>
</evidence>
<dbReference type="RefSeq" id="WP_425469117.1">
    <property type="nucleotide sequence ID" value="NZ_VIWU01000001.1"/>
</dbReference>
<comment type="similarity">
    <text evidence="5">Belongs to the sigma-70 factor family.</text>
</comment>
<dbReference type="InterPro" id="IPR007627">
    <property type="entry name" value="RNA_pol_sigma70_r2"/>
</dbReference>
<dbReference type="PROSITE" id="PS00716">
    <property type="entry name" value="SIGMA70_2"/>
    <property type="match status" value="1"/>
</dbReference>
<proteinExistence type="inferred from homology"/>
<dbReference type="GO" id="GO:0003677">
    <property type="term" value="F:DNA binding"/>
    <property type="evidence" value="ECO:0007669"/>
    <property type="project" value="UniProtKB-KW"/>
</dbReference>
<dbReference type="InterPro" id="IPR014284">
    <property type="entry name" value="RNA_pol_sigma-70_dom"/>
</dbReference>
<keyword evidence="9" id="KW-1185">Reference proteome</keyword>
<evidence type="ECO:0000256" key="1">
    <source>
        <dbReference type="ARBA" id="ARBA00023015"/>
    </source>
</evidence>
<dbReference type="InterPro" id="IPR013325">
    <property type="entry name" value="RNA_pol_sigma_r2"/>
</dbReference>
<evidence type="ECO:0000313" key="8">
    <source>
        <dbReference type="EMBL" id="TWF75355.1"/>
    </source>
</evidence>
<keyword evidence="1 5" id="KW-0805">Transcription regulation</keyword>
<dbReference type="EMBL" id="VIWU01000001">
    <property type="protein sequence ID" value="TWF75355.1"/>
    <property type="molecule type" value="Genomic_DNA"/>
</dbReference>
<protein>
    <recommendedName>
        <fullName evidence="5">RNA polymerase sigma factor</fullName>
    </recommendedName>
</protein>
<dbReference type="InterPro" id="IPR013324">
    <property type="entry name" value="RNA_pol_sigma_r3/r4-like"/>
</dbReference>
<organism evidence="8 9">
    <name type="scientific">Pseudonocardia hierapolitana</name>
    <dbReference type="NCBI Taxonomy" id="1128676"/>
    <lineage>
        <taxon>Bacteria</taxon>
        <taxon>Bacillati</taxon>
        <taxon>Actinomycetota</taxon>
        <taxon>Actinomycetes</taxon>
        <taxon>Pseudonocardiales</taxon>
        <taxon>Pseudonocardiaceae</taxon>
        <taxon>Pseudonocardia</taxon>
    </lineage>
</organism>
<evidence type="ECO:0000313" key="9">
    <source>
        <dbReference type="Proteomes" id="UP000321261"/>
    </source>
</evidence>
<evidence type="ECO:0000256" key="2">
    <source>
        <dbReference type="ARBA" id="ARBA00023082"/>
    </source>
</evidence>
<evidence type="ECO:0000256" key="5">
    <source>
        <dbReference type="RuleBase" id="RU362124"/>
    </source>
</evidence>
<dbReference type="Proteomes" id="UP000321261">
    <property type="component" value="Unassembled WGS sequence"/>
</dbReference>